<dbReference type="OrthoDB" id="7170131at2"/>
<dbReference type="CDD" id="cd01392">
    <property type="entry name" value="HTH_LacI"/>
    <property type="match status" value="1"/>
</dbReference>
<protein>
    <submittedName>
        <fullName evidence="5">Substrate-binding domain-containing protein</fullName>
    </submittedName>
</protein>
<dbReference type="CDD" id="cd01575">
    <property type="entry name" value="PBP1_GntR"/>
    <property type="match status" value="1"/>
</dbReference>
<dbReference type="Pfam" id="PF13377">
    <property type="entry name" value="Peripla_BP_3"/>
    <property type="match status" value="1"/>
</dbReference>
<evidence type="ECO:0000313" key="5">
    <source>
        <dbReference type="EMBL" id="TNY34315.1"/>
    </source>
</evidence>
<dbReference type="Gene3D" id="1.10.260.40">
    <property type="entry name" value="lambda repressor-like DNA-binding domains"/>
    <property type="match status" value="1"/>
</dbReference>
<dbReference type="SUPFAM" id="SSF53822">
    <property type="entry name" value="Periplasmic binding protein-like I"/>
    <property type="match status" value="1"/>
</dbReference>
<dbReference type="Pfam" id="PF00356">
    <property type="entry name" value="LacI"/>
    <property type="match status" value="1"/>
</dbReference>
<keyword evidence="2" id="KW-0238">DNA-binding</keyword>
<dbReference type="SUPFAM" id="SSF47413">
    <property type="entry name" value="lambda repressor-like DNA-binding domains"/>
    <property type="match status" value="1"/>
</dbReference>
<keyword evidence="3" id="KW-0804">Transcription</keyword>
<reference evidence="5 6" key="1">
    <citation type="submission" date="2019-06" db="EMBL/GenBank/DDBJ databases">
        <title>Genome of new Rhodobacteraceae sp. SM1903.</title>
        <authorList>
            <person name="Ren X."/>
        </authorList>
    </citation>
    <scope>NUCLEOTIDE SEQUENCE [LARGE SCALE GENOMIC DNA]</scope>
    <source>
        <strain evidence="5 6">SM1903</strain>
    </source>
</reference>
<dbReference type="InterPro" id="IPR046335">
    <property type="entry name" value="LacI/GalR-like_sensor"/>
</dbReference>
<evidence type="ECO:0000256" key="3">
    <source>
        <dbReference type="ARBA" id="ARBA00023163"/>
    </source>
</evidence>
<dbReference type="PANTHER" id="PTHR30146:SF2">
    <property type="entry name" value="HTH-TYPE TRANSCRIPTIONAL REGULATOR GNTR"/>
    <property type="match status" value="1"/>
</dbReference>
<dbReference type="InterPro" id="IPR010982">
    <property type="entry name" value="Lambda_DNA-bd_dom_sf"/>
</dbReference>
<evidence type="ECO:0000256" key="2">
    <source>
        <dbReference type="ARBA" id="ARBA00023125"/>
    </source>
</evidence>
<dbReference type="EMBL" id="VFFF01000001">
    <property type="protein sequence ID" value="TNY34315.1"/>
    <property type="molecule type" value="Genomic_DNA"/>
</dbReference>
<feature type="domain" description="HTH lacI-type" evidence="4">
    <location>
        <begin position="1"/>
        <end position="41"/>
    </location>
</feature>
<accession>A0A5C5GHR4</accession>
<proteinExistence type="predicted"/>
<dbReference type="PROSITE" id="PS50932">
    <property type="entry name" value="HTH_LACI_2"/>
    <property type="match status" value="1"/>
</dbReference>
<organism evidence="5 6">
    <name type="scientific">Pelagovum pacificum</name>
    <dbReference type="NCBI Taxonomy" id="2588711"/>
    <lineage>
        <taxon>Bacteria</taxon>
        <taxon>Pseudomonadati</taxon>
        <taxon>Pseudomonadota</taxon>
        <taxon>Alphaproteobacteria</taxon>
        <taxon>Rhodobacterales</taxon>
        <taxon>Paracoccaceae</taxon>
        <taxon>Pelagovum</taxon>
    </lineage>
</organism>
<dbReference type="AlphaFoldDB" id="A0A5C5GHR4"/>
<dbReference type="InterPro" id="IPR000843">
    <property type="entry name" value="HTH_LacI"/>
</dbReference>
<dbReference type="Proteomes" id="UP000314011">
    <property type="component" value="Unassembled WGS sequence"/>
</dbReference>
<name>A0A5C5GHR4_9RHOB</name>
<dbReference type="InterPro" id="IPR028082">
    <property type="entry name" value="Peripla_BP_I"/>
</dbReference>
<dbReference type="GO" id="GO:0003700">
    <property type="term" value="F:DNA-binding transcription factor activity"/>
    <property type="evidence" value="ECO:0007669"/>
    <property type="project" value="TreeGrafter"/>
</dbReference>
<evidence type="ECO:0000256" key="1">
    <source>
        <dbReference type="ARBA" id="ARBA00023015"/>
    </source>
</evidence>
<comment type="caution">
    <text evidence="5">The sequence shown here is derived from an EMBL/GenBank/DDBJ whole genome shotgun (WGS) entry which is preliminary data.</text>
</comment>
<evidence type="ECO:0000259" key="4">
    <source>
        <dbReference type="PROSITE" id="PS50932"/>
    </source>
</evidence>
<dbReference type="SMART" id="SM00354">
    <property type="entry name" value="HTH_LACI"/>
    <property type="match status" value="1"/>
</dbReference>
<dbReference type="Gene3D" id="3.40.50.2300">
    <property type="match status" value="2"/>
</dbReference>
<gene>
    <name evidence="5" type="ORF">FHY64_04545</name>
</gene>
<dbReference type="GO" id="GO:0000976">
    <property type="term" value="F:transcription cis-regulatory region binding"/>
    <property type="evidence" value="ECO:0007669"/>
    <property type="project" value="TreeGrafter"/>
</dbReference>
<keyword evidence="6" id="KW-1185">Reference proteome</keyword>
<sequence length="328" mass="36206">MTASRAIKTPEAVSPKLRQRVQEAIRLLNYVPNLNARALAAVRTEVLGVIVPSLTQHIFTDVLRGIYDGVQGTALQVQLGNSFYDDDEETRLIAQLLRQKPTALIVSGVDQSDQARELLEQANCPVVQIMDITDDPIDHVIGFDHKAAGKAITRHLVEEGYNRIAFVGGWLIRRSTGRLLGFKEALEEAGLLDESLIVSNPDVDSVERPGESTTVELGRRLASELLSRHARPDAIFCNNDVLALGVAYECQARNIRIPEEMGVAGFNDLDQMQSVHPPISSLRTHRYEIGRKAVDTVLKLVDGATDIPRVVDVGFEVMKRQSTNRSQA</sequence>
<evidence type="ECO:0000313" key="6">
    <source>
        <dbReference type="Proteomes" id="UP000314011"/>
    </source>
</evidence>
<keyword evidence="1" id="KW-0805">Transcription regulation</keyword>
<dbReference type="PANTHER" id="PTHR30146">
    <property type="entry name" value="LACI-RELATED TRANSCRIPTIONAL REPRESSOR"/>
    <property type="match status" value="1"/>
</dbReference>